<evidence type="ECO:0000256" key="2">
    <source>
        <dbReference type="ARBA" id="ARBA00004496"/>
    </source>
</evidence>
<dbReference type="PROSITE" id="PS00299">
    <property type="entry name" value="UBIQUITIN_1"/>
    <property type="match status" value="1"/>
</dbReference>
<dbReference type="GO" id="GO:0005737">
    <property type="term" value="C:cytoplasm"/>
    <property type="evidence" value="ECO:0007669"/>
    <property type="project" value="UniProtKB-SubCell"/>
</dbReference>
<keyword evidence="5" id="KW-0507">mRNA processing</keyword>
<evidence type="ECO:0000256" key="10">
    <source>
        <dbReference type="SAM" id="MobiDB-lite"/>
    </source>
</evidence>
<dbReference type="EMBL" id="JAEHOD010000011">
    <property type="protein sequence ID" value="KAG2450477.1"/>
    <property type="molecule type" value="Genomic_DNA"/>
</dbReference>
<comment type="similarity">
    <text evidence="3">Belongs to the SDE2 family.</text>
</comment>
<comment type="subcellular location">
    <subcellularLocation>
        <location evidence="2">Cytoplasm</location>
    </subcellularLocation>
    <subcellularLocation>
        <location evidence="1">Nucleus</location>
    </subcellularLocation>
</comment>
<keyword evidence="13" id="KW-1185">Reference proteome</keyword>
<proteinExistence type="inferred from homology"/>
<evidence type="ECO:0000256" key="7">
    <source>
        <dbReference type="ARBA" id="ARBA00023242"/>
    </source>
</evidence>
<dbReference type="Gene3D" id="3.10.20.90">
    <property type="entry name" value="Phosphatidylinositol 3-kinase Catalytic Subunit, Chain A, domain 1"/>
    <property type="match status" value="1"/>
</dbReference>
<evidence type="ECO:0000256" key="1">
    <source>
        <dbReference type="ARBA" id="ARBA00004123"/>
    </source>
</evidence>
<dbReference type="PRINTS" id="PR00348">
    <property type="entry name" value="UBIQUITIN"/>
</dbReference>
<dbReference type="GO" id="GO:0005634">
    <property type="term" value="C:nucleus"/>
    <property type="evidence" value="ECO:0007669"/>
    <property type="project" value="UniProtKB-SubCell"/>
</dbReference>
<dbReference type="InterPro" id="IPR019954">
    <property type="entry name" value="Ubiquitin_CS"/>
</dbReference>
<dbReference type="PANTHER" id="PTHR12786">
    <property type="entry name" value="SPLICING FACTOR SF3A-RELATED"/>
    <property type="match status" value="1"/>
</dbReference>
<dbReference type="PANTHER" id="PTHR12786:SF1">
    <property type="entry name" value="SPLICING REGULATOR SDE2"/>
    <property type="match status" value="1"/>
</dbReference>
<keyword evidence="7" id="KW-0539">Nucleus</keyword>
<dbReference type="InterPro" id="IPR000626">
    <property type="entry name" value="Ubiquitin-like_dom"/>
</dbReference>
<evidence type="ECO:0000313" key="13">
    <source>
        <dbReference type="Proteomes" id="UP000613740"/>
    </source>
</evidence>
<protein>
    <recommendedName>
        <fullName evidence="11">Ubiquitin-like domain-containing protein</fullName>
    </recommendedName>
</protein>
<dbReference type="PROSITE" id="PS50053">
    <property type="entry name" value="UBIQUITIN_2"/>
    <property type="match status" value="1"/>
</dbReference>
<dbReference type="InterPro" id="IPR029071">
    <property type="entry name" value="Ubiquitin-like_domsf"/>
</dbReference>
<sequence length="250" mass="26471">MQLFVRCLDSRTRVCDVELSCSVEELKQQIQDVEGLPCCSQGLVFAGRQLEDARSLASYNITADSTLHLVLRLRGGKGGFGALLRGLGRDGSKTTNNDAMRDLQGRRLKHSNAEQKLKEWKAKEKERELEKIAMKHIKEQERQAKREREQEVEVGSIVEAQRATVARVQDAVQAALAGSGPAGTKAAAAAGPSAAAAPGAKRPAAAAGAGAKAAAVPAGPVAKRSRMMAAIESFGSDDGSDSSSSDEDDE</sequence>
<accession>A0A835WMQ6</accession>
<dbReference type="FunFam" id="3.10.20.90:FF:000446">
    <property type="entry name" value="Ubiquitin fusion protein"/>
    <property type="match status" value="1"/>
</dbReference>
<reference evidence="12" key="1">
    <citation type="journal article" date="2020" name="bioRxiv">
        <title>Comparative genomics of Chlamydomonas.</title>
        <authorList>
            <person name="Craig R.J."/>
            <person name="Hasan A.R."/>
            <person name="Ness R.W."/>
            <person name="Keightley P.D."/>
        </authorList>
    </citation>
    <scope>NUCLEOTIDE SEQUENCE</scope>
    <source>
        <strain evidence="12">CCAP 11/173</strain>
    </source>
</reference>
<evidence type="ECO:0000256" key="4">
    <source>
        <dbReference type="ARBA" id="ARBA00022490"/>
    </source>
</evidence>
<keyword evidence="6" id="KW-0508">mRNA splicing</keyword>
<evidence type="ECO:0000256" key="3">
    <source>
        <dbReference type="ARBA" id="ARBA00008726"/>
    </source>
</evidence>
<dbReference type="OrthoDB" id="547031at2759"/>
<dbReference type="InterPro" id="IPR051421">
    <property type="entry name" value="RNA_Proc_DNA_Dmg_Regulator"/>
</dbReference>
<organism evidence="12 13">
    <name type="scientific">Chlamydomonas schloesseri</name>
    <dbReference type="NCBI Taxonomy" id="2026947"/>
    <lineage>
        <taxon>Eukaryota</taxon>
        <taxon>Viridiplantae</taxon>
        <taxon>Chlorophyta</taxon>
        <taxon>core chlorophytes</taxon>
        <taxon>Chlorophyceae</taxon>
        <taxon>CS clade</taxon>
        <taxon>Chlamydomonadales</taxon>
        <taxon>Chlamydomonadaceae</taxon>
        <taxon>Chlamydomonas</taxon>
    </lineage>
</organism>
<name>A0A835WMQ6_9CHLO</name>
<evidence type="ECO:0000259" key="11">
    <source>
        <dbReference type="PROSITE" id="PS50053"/>
    </source>
</evidence>
<feature type="region of interest" description="Disordered" evidence="10">
    <location>
        <begin position="182"/>
        <end position="250"/>
    </location>
</feature>
<evidence type="ECO:0000256" key="9">
    <source>
        <dbReference type="SAM" id="Coils"/>
    </source>
</evidence>
<evidence type="ECO:0000256" key="5">
    <source>
        <dbReference type="ARBA" id="ARBA00022664"/>
    </source>
</evidence>
<dbReference type="GO" id="GO:0008380">
    <property type="term" value="P:RNA splicing"/>
    <property type="evidence" value="ECO:0007669"/>
    <property type="project" value="UniProtKB-KW"/>
</dbReference>
<dbReference type="SUPFAM" id="SSF54236">
    <property type="entry name" value="Ubiquitin-like"/>
    <property type="match status" value="1"/>
</dbReference>
<feature type="domain" description="Ubiquitin-like" evidence="11">
    <location>
        <begin position="1"/>
        <end position="76"/>
    </location>
</feature>
<dbReference type="InterPro" id="IPR019956">
    <property type="entry name" value="Ubiquitin_dom"/>
</dbReference>
<dbReference type="Pfam" id="PF00240">
    <property type="entry name" value="ubiquitin"/>
    <property type="match status" value="1"/>
</dbReference>
<dbReference type="GO" id="GO:0006397">
    <property type="term" value="P:mRNA processing"/>
    <property type="evidence" value="ECO:0007669"/>
    <property type="project" value="UniProtKB-KW"/>
</dbReference>
<dbReference type="InterPro" id="IPR053822">
    <property type="entry name" value="SDE2-like_dom"/>
</dbReference>
<keyword evidence="9" id="KW-0175">Coiled coil</keyword>
<dbReference type="AlphaFoldDB" id="A0A835WMQ6"/>
<dbReference type="SMART" id="SM00213">
    <property type="entry name" value="UBQ"/>
    <property type="match status" value="1"/>
</dbReference>
<evidence type="ECO:0000256" key="8">
    <source>
        <dbReference type="ARBA" id="ARBA00023306"/>
    </source>
</evidence>
<keyword evidence="8" id="KW-0131">Cell cycle</keyword>
<dbReference type="Pfam" id="PF22782">
    <property type="entry name" value="SDE2"/>
    <property type="match status" value="1"/>
</dbReference>
<evidence type="ECO:0000313" key="12">
    <source>
        <dbReference type="EMBL" id="KAG2450477.1"/>
    </source>
</evidence>
<gene>
    <name evidence="12" type="ORF">HYH02_004978</name>
</gene>
<feature type="coiled-coil region" evidence="9">
    <location>
        <begin position="110"/>
        <end position="150"/>
    </location>
</feature>
<comment type="caution">
    <text evidence="12">The sequence shown here is derived from an EMBL/GenBank/DDBJ whole genome shotgun (WGS) entry which is preliminary data.</text>
</comment>
<feature type="compositionally biased region" description="Low complexity" evidence="10">
    <location>
        <begin position="182"/>
        <end position="222"/>
    </location>
</feature>
<keyword evidence="4" id="KW-0963">Cytoplasm</keyword>
<evidence type="ECO:0000256" key="6">
    <source>
        <dbReference type="ARBA" id="ARBA00023187"/>
    </source>
</evidence>
<feature type="compositionally biased region" description="Acidic residues" evidence="10">
    <location>
        <begin position="238"/>
        <end position="250"/>
    </location>
</feature>
<dbReference type="Proteomes" id="UP000613740">
    <property type="component" value="Unassembled WGS sequence"/>
</dbReference>